<organism evidence="5 6">
    <name type="scientific">Streptomyces himastatinicus ATCC 53653</name>
    <dbReference type="NCBI Taxonomy" id="457427"/>
    <lineage>
        <taxon>Bacteria</taxon>
        <taxon>Bacillati</taxon>
        <taxon>Actinomycetota</taxon>
        <taxon>Actinomycetes</taxon>
        <taxon>Kitasatosporales</taxon>
        <taxon>Streptomycetaceae</taxon>
        <taxon>Streptomyces</taxon>
        <taxon>Streptomyces violaceusniger group</taxon>
    </lineage>
</organism>
<feature type="compositionally biased region" description="Low complexity" evidence="3">
    <location>
        <begin position="209"/>
        <end position="231"/>
    </location>
</feature>
<dbReference type="Proteomes" id="UP000003963">
    <property type="component" value="Unassembled WGS sequence"/>
</dbReference>
<feature type="domain" description="HTH tetR-type" evidence="4">
    <location>
        <begin position="26"/>
        <end position="86"/>
    </location>
</feature>
<dbReference type="PANTHER" id="PTHR30055">
    <property type="entry name" value="HTH-TYPE TRANSCRIPTIONAL REGULATOR RUTR"/>
    <property type="match status" value="1"/>
</dbReference>
<feature type="region of interest" description="Disordered" evidence="3">
    <location>
        <begin position="1"/>
        <end position="25"/>
    </location>
</feature>
<feature type="DNA-binding region" description="H-T-H motif" evidence="2">
    <location>
        <begin position="49"/>
        <end position="68"/>
    </location>
</feature>
<feature type="region of interest" description="Disordered" evidence="3">
    <location>
        <begin position="197"/>
        <end position="231"/>
    </location>
</feature>
<evidence type="ECO:0000313" key="5">
    <source>
        <dbReference type="EMBL" id="EFL25400.1"/>
    </source>
</evidence>
<dbReference type="PROSITE" id="PS50977">
    <property type="entry name" value="HTH_TETR_2"/>
    <property type="match status" value="1"/>
</dbReference>
<sequence length="231" mass="24235">MTDLSRRGRLMGSKTERTRGRQRDADATRAALLGAARDLFARHGYDAVTVRDIGEHASVDAALIARYFGSKAALYRAAVDEDSRNVNVSPETLDLGAFTVEALHRADRRGAPGPVVQALLSRSDVAEARTTAADEARTRLISPLANRLAAEGADDPIGRAEVLISCLIGVIALRTSPSFERLSAMRPEDIGAILEAAAQTHTEPTSSKGPAVEPAAGGPSAAGRPSTGGRT</sequence>
<gene>
    <name evidence="5" type="ORF">SSOG_05114</name>
</gene>
<dbReference type="EMBL" id="GG657754">
    <property type="protein sequence ID" value="EFL25400.1"/>
    <property type="molecule type" value="Genomic_DNA"/>
</dbReference>
<dbReference type="Pfam" id="PF17920">
    <property type="entry name" value="TetR_C_16"/>
    <property type="match status" value="1"/>
</dbReference>
<dbReference type="InterPro" id="IPR036271">
    <property type="entry name" value="Tet_transcr_reg_TetR-rel_C_sf"/>
</dbReference>
<keyword evidence="6" id="KW-1185">Reference proteome</keyword>
<dbReference type="PANTHER" id="PTHR30055:SF235">
    <property type="entry name" value="TRANSCRIPTIONAL REGULATORY PROTEIN"/>
    <property type="match status" value="1"/>
</dbReference>
<dbReference type="InterPro" id="IPR009057">
    <property type="entry name" value="Homeodomain-like_sf"/>
</dbReference>
<dbReference type="Pfam" id="PF00440">
    <property type="entry name" value="TetR_N"/>
    <property type="match status" value="1"/>
</dbReference>
<dbReference type="InterPro" id="IPR001647">
    <property type="entry name" value="HTH_TetR"/>
</dbReference>
<accession>D9WGL2</accession>
<proteinExistence type="predicted"/>
<evidence type="ECO:0000256" key="2">
    <source>
        <dbReference type="PROSITE-ProRule" id="PRU00335"/>
    </source>
</evidence>
<name>D9WGL2_9ACTN</name>
<feature type="compositionally biased region" description="Basic and acidic residues" evidence="3">
    <location>
        <begin position="14"/>
        <end position="25"/>
    </location>
</feature>
<dbReference type="STRING" id="457427.SSOG_05114"/>
<evidence type="ECO:0000313" key="6">
    <source>
        <dbReference type="Proteomes" id="UP000003963"/>
    </source>
</evidence>
<feature type="compositionally biased region" description="Polar residues" evidence="3">
    <location>
        <begin position="199"/>
        <end position="208"/>
    </location>
</feature>
<dbReference type="SUPFAM" id="SSF48498">
    <property type="entry name" value="Tetracyclin repressor-like, C-terminal domain"/>
    <property type="match status" value="1"/>
</dbReference>
<reference evidence="5 6" key="1">
    <citation type="submission" date="2009-02" db="EMBL/GenBank/DDBJ databases">
        <title>Annotation of Streptomyces hygroscopicus strain ATCC 53653.</title>
        <authorList>
            <consortium name="The Broad Institute Genome Sequencing Platform"/>
            <consortium name="Broad Institute Microbial Sequencing Center"/>
            <person name="Fischbach M."/>
            <person name="Godfrey P."/>
            <person name="Ward D."/>
            <person name="Young S."/>
            <person name="Zeng Q."/>
            <person name="Koehrsen M."/>
            <person name="Alvarado L."/>
            <person name="Berlin A.M."/>
            <person name="Bochicchio J."/>
            <person name="Borenstein D."/>
            <person name="Chapman S.B."/>
            <person name="Chen Z."/>
            <person name="Engels R."/>
            <person name="Freedman E."/>
            <person name="Gellesch M."/>
            <person name="Goldberg J."/>
            <person name="Griggs A."/>
            <person name="Gujja S."/>
            <person name="Heilman E.R."/>
            <person name="Heiman D.I."/>
            <person name="Hepburn T.A."/>
            <person name="Howarth C."/>
            <person name="Jen D."/>
            <person name="Larson L."/>
            <person name="Lewis B."/>
            <person name="Mehta T."/>
            <person name="Park D."/>
            <person name="Pearson M."/>
            <person name="Richards J."/>
            <person name="Roberts A."/>
            <person name="Saif S."/>
            <person name="Shea T.D."/>
            <person name="Shenoy N."/>
            <person name="Sisk P."/>
            <person name="Stolte C."/>
            <person name="Sykes S.N."/>
            <person name="Thomson T."/>
            <person name="Walk T."/>
            <person name="White J."/>
            <person name="Yandava C."/>
            <person name="Straight P."/>
            <person name="Clardy J."/>
            <person name="Hung D."/>
            <person name="Kolter R."/>
            <person name="Mekalanos J."/>
            <person name="Walker S."/>
            <person name="Walsh C.T."/>
            <person name="Wieland-Brown L.C."/>
            <person name="Haas B."/>
            <person name="Nusbaum C."/>
            <person name="Birren B."/>
        </authorList>
    </citation>
    <scope>NUCLEOTIDE SEQUENCE [LARGE SCALE GENOMIC DNA]</scope>
    <source>
        <strain evidence="5 6">ATCC 53653</strain>
    </source>
</reference>
<dbReference type="GO" id="GO:0003700">
    <property type="term" value="F:DNA-binding transcription factor activity"/>
    <property type="evidence" value="ECO:0007669"/>
    <property type="project" value="TreeGrafter"/>
</dbReference>
<keyword evidence="1 2" id="KW-0238">DNA-binding</keyword>
<dbReference type="PRINTS" id="PR00455">
    <property type="entry name" value="HTHTETR"/>
</dbReference>
<dbReference type="HOGENOM" id="CLU_069356_10_1_11"/>
<dbReference type="GO" id="GO:0000976">
    <property type="term" value="F:transcription cis-regulatory region binding"/>
    <property type="evidence" value="ECO:0007669"/>
    <property type="project" value="TreeGrafter"/>
</dbReference>
<dbReference type="SUPFAM" id="SSF46689">
    <property type="entry name" value="Homeodomain-like"/>
    <property type="match status" value="1"/>
</dbReference>
<dbReference type="InterPro" id="IPR041678">
    <property type="entry name" value="TetR_C_16"/>
</dbReference>
<evidence type="ECO:0000256" key="3">
    <source>
        <dbReference type="SAM" id="MobiDB-lite"/>
    </source>
</evidence>
<protein>
    <submittedName>
        <fullName evidence="5">TetR family transcriptional regulator</fullName>
    </submittedName>
</protein>
<dbReference type="Gene3D" id="1.10.357.10">
    <property type="entry name" value="Tetracycline Repressor, domain 2"/>
    <property type="match status" value="1"/>
</dbReference>
<dbReference type="InterPro" id="IPR050109">
    <property type="entry name" value="HTH-type_TetR-like_transc_reg"/>
</dbReference>
<evidence type="ECO:0000259" key="4">
    <source>
        <dbReference type="PROSITE" id="PS50977"/>
    </source>
</evidence>
<evidence type="ECO:0000256" key="1">
    <source>
        <dbReference type="ARBA" id="ARBA00023125"/>
    </source>
</evidence>
<dbReference type="AlphaFoldDB" id="D9WGL2"/>